<protein>
    <submittedName>
        <fullName evidence="2">PepSY domain-containing protein</fullName>
    </submittedName>
</protein>
<feature type="transmembrane region" description="Helical" evidence="1">
    <location>
        <begin position="424"/>
        <end position="447"/>
    </location>
</feature>
<dbReference type="PANTHER" id="PTHR34219:SF3">
    <property type="entry name" value="BLL7967 PROTEIN"/>
    <property type="match status" value="1"/>
</dbReference>
<feature type="transmembrane region" description="Helical" evidence="1">
    <location>
        <begin position="15"/>
        <end position="36"/>
    </location>
</feature>
<reference evidence="2 3" key="1">
    <citation type="submission" date="2020-11" db="EMBL/GenBank/DDBJ databases">
        <title>Pedobacter endophytica, an endophytic bacteria isolated form Carex pumila.</title>
        <authorList>
            <person name="Peng Y."/>
            <person name="Jiang L."/>
            <person name="Lee J."/>
        </authorList>
    </citation>
    <scope>NUCLEOTIDE SEQUENCE [LARGE SCALE GENOMIC DNA]</scope>
    <source>
        <strain evidence="2 3">JBR3-12</strain>
    </source>
</reference>
<accession>A0A7S9PYX0</accession>
<keyword evidence="1" id="KW-0472">Membrane</keyword>
<dbReference type="InterPro" id="IPR005625">
    <property type="entry name" value="PepSY-ass_TM"/>
</dbReference>
<dbReference type="RefSeq" id="WP_196098787.1">
    <property type="nucleotide sequence ID" value="NZ_CP064939.1"/>
</dbReference>
<dbReference type="KEGG" id="pex:IZT61_20115"/>
<feature type="transmembrane region" description="Helical" evidence="1">
    <location>
        <begin position="478"/>
        <end position="496"/>
    </location>
</feature>
<dbReference type="Proteomes" id="UP000594759">
    <property type="component" value="Chromosome"/>
</dbReference>
<dbReference type="PANTHER" id="PTHR34219">
    <property type="entry name" value="IRON-REGULATED INNER MEMBRANE PROTEIN-RELATED"/>
    <property type="match status" value="1"/>
</dbReference>
<feature type="transmembrane region" description="Helical" evidence="1">
    <location>
        <begin position="215"/>
        <end position="248"/>
    </location>
</feature>
<dbReference type="EMBL" id="CP064939">
    <property type="protein sequence ID" value="QPH39320.1"/>
    <property type="molecule type" value="Genomic_DNA"/>
</dbReference>
<feature type="transmembrane region" description="Helical" evidence="1">
    <location>
        <begin position="516"/>
        <end position="535"/>
    </location>
</feature>
<feature type="transmembrane region" description="Helical" evidence="1">
    <location>
        <begin position="453"/>
        <end position="471"/>
    </location>
</feature>
<organism evidence="2 3">
    <name type="scientific">Pedobacter endophyticus</name>
    <dbReference type="NCBI Taxonomy" id="2789740"/>
    <lineage>
        <taxon>Bacteria</taxon>
        <taxon>Pseudomonadati</taxon>
        <taxon>Bacteroidota</taxon>
        <taxon>Sphingobacteriia</taxon>
        <taxon>Sphingobacteriales</taxon>
        <taxon>Sphingobacteriaceae</taxon>
        <taxon>Pedobacter</taxon>
    </lineage>
</organism>
<evidence type="ECO:0000313" key="3">
    <source>
        <dbReference type="Proteomes" id="UP000594759"/>
    </source>
</evidence>
<proteinExistence type="predicted"/>
<gene>
    <name evidence="2" type="ORF">IZT61_20115</name>
</gene>
<keyword evidence="1" id="KW-1133">Transmembrane helix</keyword>
<keyword evidence="3" id="KW-1185">Reference proteome</keyword>
<keyword evidence="1" id="KW-0812">Transmembrane</keyword>
<sequence>MDNRKYNVYFHTHTISGIIICALLYVIFFAGSFSFFKEDISAWQKNTSYVEGRKTVTRDFDHLIDSLGRENNLKGRDFDFFIQRHDLGAYVTMTGSNDTTLKKKVKPKAMAEGKKRRGRGRGGDDDSKFFNYDFAQQKAGDYAENYDMGEFLYRLHFLAQLNAVPIHLGAPFGYLLAGVVSFLFLFALITGLMLHWEKIFSNFFTFRPWAKWKTLWTDLHTALGVIGFPFQLIFAVTGIVLIANVFLIAPFTKYVYKGNSSALFQDLEYSDTTKYVYSYQPIATSFRVNDLMAKVEKKWAHSRISAVQIKNYGDANMHVILTAKPYADESFSGTGKMVYRVRDQKILKEVSPVKNSTYVDKVRSFIYHLHFGDFGGKPVRVIFFVLGIMGCLIIISGILIWLVARDKNKVPKKKRVFNFWTANIFMAACLSMLPVTAFTMISLLFISKPNQSDIYHLYFYSWLILSVYFIARRNLAIINHQTLLLSSLLCFLLPLIDGIKRNNWLWTTFSQGRYDILFIDLLFLILSIISVLVLFKMKQHAKAKEVRAIG</sequence>
<dbReference type="Pfam" id="PF03929">
    <property type="entry name" value="PepSY_TM"/>
    <property type="match status" value="1"/>
</dbReference>
<evidence type="ECO:0000313" key="2">
    <source>
        <dbReference type="EMBL" id="QPH39320.1"/>
    </source>
</evidence>
<dbReference type="AlphaFoldDB" id="A0A7S9PYX0"/>
<feature type="transmembrane region" description="Helical" evidence="1">
    <location>
        <begin position="174"/>
        <end position="194"/>
    </location>
</feature>
<evidence type="ECO:0000256" key="1">
    <source>
        <dbReference type="SAM" id="Phobius"/>
    </source>
</evidence>
<name>A0A7S9PYX0_9SPHI</name>
<feature type="transmembrane region" description="Helical" evidence="1">
    <location>
        <begin position="381"/>
        <end position="403"/>
    </location>
</feature>